<dbReference type="Gene3D" id="3.10.20.30">
    <property type="match status" value="1"/>
</dbReference>
<protein>
    <recommendedName>
        <fullName evidence="1">NIL domain-containing protein</fullName>
    </recommendedName>
</protein>
<organism evidence="2 3">
    <name type="scientific">Candidatus Acidulodesulfobacterium ferriphilum</name>
    <dbReference type="NCBI Taxonomy" id="2597223"/>
    <lineage>
        <taxon>Bacteria</taxon>
        <taxon>Deltaproteobacteria</taxon>
        <taxon>Candidatus Acidulodesulfobacterales</taxon>
        <taxon>Candidatus Acidulodesulfobacterium</taxon>
    </lineage>
</organism>
<dbReference type="Pfam" id="PF09383">
    <property type="entry name" value="NIL"/>
    <property type="match status" value="1"/>
</dbReference>
<dbReference type="Proteomes" id="UP000320813">
    <property type="component" value="Unassembled WGS sequence"/>
</dbReference>
<dbReference type="InterPro" id="IPR012675">
    <property type="entry name" value="Beta-grasp_dom_sf"/>
</dbReference>
<proteinExistence type="predicted"/>
<sequence length="171" mass="19021">MSVKVRIPTPLRSLTNGKAEVDSNGSTIIEIINDLEKNFAGIKERICEQNDQVRRFVNVYLNDEDIRFIDSINSKVQDGDTISIIPAIAGGAAEKKKFYLNYPQEAIKEPLIYLAGKNYNVITNIRSASISNDIGIIAIEIEGEPREIEKAIKFLESKGVTVEPIVLDVVE</sequence>
<dbReference type="Gene3D" id="3.30.70.260">
    <property type="match status" value="1"/>
</dbReference>
<reference evidence="2 3" key="1">
    <citation type="submission" date="2019-01" db="EMBL/GenBank/DDBJ databases">
        <title>Insights into ecological role of a new deltaproteobacterial order Candidatus Sinidesulfobacterales (Sva0485) by metagenomics and metatranscriptomics.</title>
        <authorList>
            <person name="Tan S."/>
            <person name="Liu J."/>
            <person name="Fang Y."/>
            <person name="Hedlund B.P."/>
            <person name="Lian Z.H."/>
            <person name="Huang L.Y."/>
            <person name="Li J.T."/>
            <person name="Huang L.N."/>
            <person name="Li W.J."/>
            <person name="Jiang H.C."/>
            <person name="Dong H.L."/>
            <person name="Shu W.S."/>
        </authorList>
    </citation>
    <scope>NUCLEOTIDE SEQUENCE [LARGE SCALE GENOMIC DNA]</scope>
    <source>
        <strain evidence="2">AP3</strain>
    </source>
</reference>
<comment type="caution">
    <text evidence="2">The sequence shown here is derived from an EMBL/GenBank/DDBJ whole genome shotgun (WGS) entry which is preliminary data.</text>
</comment>
<dbReference type="EMBL" id="SGBD01000001">
    <property type="protein sequence ID" value="RZD15514.1"/>
    <property type="molecule type" value="Genomic_DNA"/>
</dbReference>
<evidence type="ECO:0000313" key="3">
    <source>
        <dbReference type="Proteomes" id="UP000320813"/>
    </source>
</evidence>
<dbReference type="InterPro" id="IPR045865">
    <property type="entry name" value="ACT-like_dom_sf"/>
</dbReference>
<gene>
    <name evidence="2" type="ORF">EVJ47_04375</name>
</gene>
<dbReference type="CDD" id="cd17074">
    <property type="entry name" value="Ubl_CysO_like"/>
    <property type="match status" value="1"/>
</dbReference>
<dbReference type="InterPro" id="IPR018449">
    <property type="entry name" value="NIL_domain"/>
</dbReference>
<dbReference type="PANTHER" id="PTHR38031">
    <property type="entry name" value="SULFUR CARRIER PROTEIN SLR0821-RELATED"/>
    <property type="match status" value="1"/>
</dbReference>
<dbReference type="InterPro" id="IPR016155">
    <property type="entry name" value="Mopterin_synth/thiamin_S_b"/>
</dbReference>
<dbReference type="SMART" id="SM00930">
    <property type="entry name" value="NIL"/>
    <property type="match status" value="1"/>
</dbReference>
<dbReference type="PANTHER" id="PTHR38031:SF1">
    <property type="entry name" value="SULFUR CARRIER PROTEIN CYSO"/>
    <property type="match status" value="1"/>
</dbReference>
<dbReference type="InterPro" id="IPR003749">
    <property type="entry name" value="ThiS/MoaD-like"/>
</dbReference>
<dbReference type="InterPro" id="IPR052045">
    <property type="entry name" value="Sulfur_Carrier/Prot_Modifier"/>
</dbReference>
<name>A0A519BE15_9DELT</name>
<dbReference type="SUPFAM" id="SSF55021">
    <property type="entry name" value="ACT-like"/>
    <property type="match status" value="1"/>
</dbReference>
<dbReference type="Pfam" id="PF02597">
    <property type="entry name" value="ThiS"/>
    <property type="match status" value="1"/>
</dbReference>
<feature type="domain" description="NIL" evidence="1">
    <location>
        <begin position="94"/>
        <end position="165"/>
    </location>
</feature>
<dbReference type="AlphaFoldDB" id="A0A519BE15"/>
<evidence type="ECO:0000313" key="2">
    <source>
        <dbReference type="EMBL" id="RZD15514.1"/>
    </source>
</evidence>
<dbReference type="SUPFAM" id="SSF54285">
    <property type="entry name" value="MoaD/ThiS"/>
    <property type="match status" value="1"/>
</dbReference>
<evidence type="ECO:0000259" key="1">
    <source>
        <dbReference type="SMART" id="SM00930"/>
    </source>
</evidence>
<accession>A0A519BE15</accession>